<feature type="region of interest" description="Disordered" evidence="1">
    <location>
        <begin position="1"/>
        <end position="44"/>
    </location>
</feature>
<dbReference type="EMBL" id="CP031385">
    <property type="protein sequence ID" value="QPG95233.1"/>
    <property type="molecule type" value="Genomic_DNA"/>
</dbReference>
<organism evidence="2 3">
    <name type="scientific">Epichloe festucae (strain Fl1)</name>
    <dbReference type="NCBI Taxonomy" id="877507"/>
    <lineage>
        <taxon>Eukaryota</taxon>
        <taxon>Fungi</taxon>
        <taxon>Dikarya</taxon>
        <taxon>Ascomycota</taxon>
        <taxon>Pezizomycotina</taxon>
        <taxon>Sordariomycetes</taxon>
        <taxon>Hypocreomycetidae</taxon>
        <taxon>Hypocreales</taxon>
        <taxon>Clavicipitaceae</taxon>
        <taxon>Epichloe</taxon>
    </lineage>
</organism>
<gene>
    <name evidence="2" type="ORF">C2857_007877</name>
</gene>
<accession>A0A7S9PTA1</accession>
<name>A0A7S9PTA1_EPIFF</name>
<proteinExistence type="predicted"/>
<dbReference type="Proteomes" id="UP000594364">
    <property type="component" value="Chromosome 1"/>
</dbReference>
<evidence type="ECO:0000313" key="2">
    <source>
        <dbReference type="EMBL" id="QPG95233.1"/>
    </source>
</evidence>
<reference evidence="2 3" key="1">
    <citation type="journal article" date="2018" name="PLoS Genet.">
        <title>Repeat elements organise 3D genome structure and mediate transcription in the filamentous fungus Epichloe festucae.</title>
        <authorList>
            <person name="Winter D.J."/>
            <person name="Ganley A.R.D."/>
            <person name="Young C.A."/>
            <person name="Liachko I."/>
            <person name="Schardl C.L."/>
            <person name="Dupont P.Y."/>
            <person name="Berry D."/>
            <person name="Ram A."/>
            <person name="Scott B."/>
            <person name="Cox M.P."/>
        </authorList>
    </citation>
    <scope>NUCLEOTIDE SEQUENCE [LARGE SCALE GENOMIC DNA]</scope>
    <source>
        <strain evidence="2 3">Fl1</strain>
    </source>
</reference>
<feature type="compositionally biased region" description="Basic and acidic residues" evidence="1">
    <location>
        <begin position="21"/>
        <end position="30"/>
    </location>
</feature>
<keyword evidence="3" id="KW-1185">Reference proteome</keyword>
<evidence type="ECO:0000313" key="3">
    <source>
        <dbReference type="Proteomes" id="UP000594364"/>
    </source>
</evidence>
<sequence>MITGLQYTSGLSTGPEPEATESERRLRLETRCSANGGGGSATESITTHEAMYGVVTVSIENAIISETGCIEFTKTTLADQPNYPVAMSKVRYDALGKIVVATPR</sequence>
<feature type="compositionally biased region" description="Polar residues" evidence="1">
    <location>
        <begin position="1"/>
        <end position="12"/>
    </location>
</feature>
<evidence type="ECO:0000256" key="1">
    <source>
        <dbReference type="SAM" id="MobiDB-lite"/>
    </source>
</evidence>
<protein>
    <submittedName>
        <fullName evidence="2">Uncharacterized protein</fullName>
    </submittedName>
</protein>
<dbReference type="AlphaFoldDB" id="A0A7S9PTA1"/>